<dbReference type="Proteomes" id="UP001243375">
    <property type="component" value="Unassembled WGS sequence"/>
</dbReference>
<protein>
    <submittedName>
        <fullName evidence="1">Uncharacterized protein</fullName>
    </submittedName>
</protein>
<organism evidence="1 2">
    <name type="scientific">Naganishia vaughanmartiniae</name>
    <dbReference type="NCBI Taxonomy" id="1424756"/>
    <lineage>
        <taxon>Eukaryota</taxon>
        <taxon>Fungi</taxon>
        <taxon>Dikarya</taxon>
        <taxon>Basidiomycota</taxon>
        <taxon>Agaricomycotina</taxon>
        <taxon>Tremellomycetes</taxon>
        <taxon>Filobasidiales</taxon>
        <taxon>Filobasidiaceae</taxon>
        <taxon>Naganishia</taxon>
    </lineage>
</organism>
<accession>A0ACC2X873</accession>
<sequence>MGTQPISPRSQVKSPWLSVKPSALDAAGQRTGSEFRHRPPNSTTTLSPGVSTVGDSLGSLILATPATSCFQLAIKSARTLESLETPRAQSEIGDELDPFERSFSRFLLSSPPKHFKASTVHPTHRRAPKISSIPLPELDHTVVPPDDLLCECRNKRRPLKSNRSIVLPDFEDAEAPTPTESLMANTIDDQSDTSSISSGLQITVEEEALSASDDEMTTGYLRRVEKHVNLRSLWFNLANITSAKDER</sequence>
<proteinExistence type="predicted"/>
<reference evidence="1" key="1">
    <citation type="submission" date="2023-04" db="EMBL/GenBank/DDBJ databases">
        <title>Draft Genome sequencing of Naganishia species isolated from polar environments using Oxford Nanopore Technology.</title>
        <authorList>
            <person name="Leo P."/>
            <person name="Venkateswaran K."/>
        </authorList>
    </citation>
    <scope>NUCLEOTIDE SEQUENCE</scope>
    <source>
        <strain evidence="1">MNA-CCFEE 5425</strain>
    </source>
</reference>
<evidence type="ECO:0000313" key="2">
    <source>
        <dbReference type="Proteomes" id="UP001243375"/>
    </source>
</evidence>
<name>A0ACC2X873_9TREE</name>
<evidence type="ECO:0000313" key="1">
    <source>
        <dbReference type="EMBL" id="KAJ9119626.1"/>
    </source>
</evidence>
<comment type="caution">
    <text evidence="1">The sequence shown here is derived from an EMBL/GenBank/DDBJ whole genome shotgun (WGS) entry which is preliminary data.</text>
</comment>
<dbReference type="EMBL" id="JASBWU010000008">
    <property type="protein sequence ID" value="KAJ9119626.1"/>
    <property type="molecule type" value="Genomic_DNA"/>
</dbReference>
<gene>
    <name evidence="1" type="ORF">QFC22_003335</name>
</gene>
<keyword evidence="2" id="KW-1185">Reference proteome</keyword>